<dbReference type="EMBL" id="AP023326">
    <property type="protein sequence ID" value="BCI66473.1"/>
    <property type="molecule type" value="Genomic_DNA"/>
</dbReference>
<dbReference type="AlphaFoldDB" id="A0A6S6PGS2"/>
<gene>
    <name evidence="1" type="ORF">AAJCM20276_10970</name>
</gene>
<organism evidence="1 2">
    <name type="scientific">Acetobacter aceti</name>
    <dbReference type="NCBI Taxonomy" id="435"/>
    <lineage>
        <taxon>Bacteria</taxon>
        <taxon>Pseudomonadati</taxon>
        <taxon>Pseudomonadota</taxon>
        <taxon>Alphaproteobacteria</taxon>
        <taxon>Acetobacterales</taxon>
        <taxon>Acetobacteraceae</taxon>
        <taxon>Acetobacter</taxon>
        <taxon>Acetobacter subgen. Acetobacter</taxon>
    </lineage>
</organism>
<dbReference type="RefSeq" id="WP_099347677.1">
    <property type="nucleotide sequence ID" value="NZ_AP023326.1"/>
</dbReference>
<proteinExistence type="predicted"/>
<name>A0A6S6PGS2_ACEAC</name>
<evidence type="ECO:0000313" key="1">
    <source>
        <dbReference type="EMBL" id="BCI66473.1"/>
    </source>
</evidence>
<dbReference type="Proteomes" id="UP000515220">
    <property type="component" value="Chromosome"/>
</dbReference>
<sequence>MNNSSLAIADFLIRAGKISECIEHLLAALQSKLTHLEAEVCPELQNLDLATQLSSELADLLTRSSHDENVVAAGHLKDPAAILRSLKLDAVSTILSGETLRQQPESSEVELF</sequence>
<reference evidence="1 2" key="1">
    <citation type="submission" date="2020-07" db="EMBL/GenBank/DDBJ databases">
        <title>Complete Genome Sequence of an acetic acid bacterium, Acetobacter aceti JCM20276.</title>
        <authorList>
            <person name="Hirose Y."/>
            <person name="Mihara H."/>
        </authorList>
    </citation>
    <scope>NUCLEOTIDE SEQUENCE [LARGE SCALE GENOMIC DNA]</scope>
    <source>
        <strain evidence="1 2">JCM20276</strain>
    </source>
</reference>
<evidence type="ECO:0000313" key="2">
    <source>
        <dbReference type="Proteomes" id="UP000515220"/>
    </source>
</evidence>
<protein>
    <submittedName>
        <fullName evidence="1">Uncharacterized protein</fullName>
    </submittedName>
</protein>
<accession>A0A6S6PGS2</accession>